<dbReference type="eggNOG" id="KOG0667">
    <property type="taxonomic scope" value="Eukaryota"/>
</dbReference>
<dbReference type="Proteomes" id="UP000009183">
    <property type="component" value="Chromosome 13"/>
</dbReference>
<evidence type="ECO:0000313" key="1">
    <source>
        <dbReference type="EMBL" id="CCB56724.1"/>
    </source>
</evidence>
<dbReference type="AlphaFoldDB" id="F6HPW8"/>
<dbReference type="PaxDb" id="29760-VIT_13s0101g00180.t01"/>
<proteinExistence type="predicted"/>
<organism evidence="1 2">
    <name type="scientific">Vitis vinifera</name>
    <name type="common">Grape</name>
    <dbReference type="NCBI Taxonomy" id="29760"/>
    <lineage>
        <taxon>Eukaryota</taxon>
        <taxon>Viridiplantae</taxon>
        <taxon>Streptophyta</taxon>
        <taxon>Embryophyta</taxon>
        <taxon>Tracheophyta</taxon>
        <taxon>Spermatophyta</taxon>
        <taxon>Magnoliopsida</taxon>
        <taxon>eudicotyledons</taxon>
        <taxon>Gunneridae</taxon>
        <taxon>Pentapetalae</taxon>
        <taxon>rosids</taxon>
        <taxon>Vitales</taxon>
        <taxon>Vitaceae</taxon>
        <taxon>Viteae</taxon>
        <taxon>Vitis</taxon>
    </lineage>
</organism>
<keyword evidence="2" id="KW-1185">Reference proteome</keyword>
<accession>F6HPW8</accession>
<reference evidence="2" key="1">
    <citation type="journal article" date="2007" name="Nature">
        <title>The grapevine genome sequence suggests ancestral hexaploidization in major angiosperm phyla.</title>
        <authorList>
            <consortium name="The French-Italian Public Consortium for Grapevine Genome Characterization."/>
            <person name="Jaillon O."/>
            <person name="Aury J.-M."/>
            <person name="Noel B."/>
            <person name="Policriti A."/>
            <person name="Clepet C."/>
            <person name="Casagrande A."/>
            <person name="Choisne N."/>
            <person name="Aubourg S."/>
            <person name="Vitulo N."/>
            <person name="Jubin C."/>
            <person name="Vezzi A."/>
            <person name="Legeai F."/>
            <person name="Hugueney P."/>
            <person name="Dasilva C."/>
            <person name="Horner D."/>
            <person name="Mica E."/>
            <person name="Jublot D."/>
            <person name="Poulain J."/>
            <person name="Bruyere C."/>
            <person name="Billault A."/>
            <person name="Segurens B."/>
            <person name="Gouyvenoux M."/>
            <person name="Ugarte E."/>
            <person name="Cattonaro F."/>
            <person name="Anthouard V."/>
            <person name="Vico V."/>
            <person name="Del Fabbro C."/>
            <person name="Alaux M."/>
            <person name="Di Gaspero G."/>
            <person name="Dumas V."/>
            <person name="Felice N."/>
            <person name="Paillard S."/>
            <person name="Juman I."/>
            <person name="Moroldo M."/>
            <person name="Scalabrin S."/>
            <person name="Canaguier A."/>
            <person name="Le Clainche I."/>
            <person name="Malacrida G."/>
            <person name="Durand E."/>
            <person name="Pesole G."/>
            <person name="Laucou V."/>
            <person name="Chatelet P."/>
            <person name="Merdinoglu D."/>
            <person name="Delledonne M."/>
            <person name="Pezzotti M."/>
            <person name="Lecharny A."/>
            <person name="Scarpelli C."/>
            <person name="Artiguenave F."/>
            <person name="Pe M.E."/>
            <person name="Valle G."/>
            <person name="Morgante M."/>
            <person name="Caboche M."/>
            <person name="Adam-Blondon A.-F."/>
            <person name="Weissenbach J."/>
            <person name="Quetier F."/>
            <person name="Wincker P."/>
        </authorList>
    </citation>
    <scope>NUCLEOTIDE SEQUENCE [LARGE SCALE GENOMIC DNA]</scope>
    <source>
        <strain evidence="2">cv. Pinot noir / PN40024</strain>
    </source>
</reference>
<dbReference type="STRING" id="29760.F6HPW8"/>
<name>F6HPW8_VITVI</name>
<dbReference type="InParanoid" id="F6HPW8"/>
<dbReference type="HOGENOM" id="CLU_1162875_0_0_1"/>
<protein>
    <submittedName>
        <fullName evidence="1">Uncharacterized protein</fullName>
    </submittedName>
</protein>
<gene>
    <name evidence="1" type="ordered locus">VIT_13s0101g00180</name>
</gene>
<evidence type="ECO:0000313" key="2">
    <source>
        <dbReference type="Proteomes" id="UP000009183"/>
    </source>
</evidence>
<sequence>MSGTFKQNMLHRIQLQMIPIGLSVTEMYGRTEENDLIARYDGQLMDEEELNLRRAEFVWQGFVTQTNELIMLKDGKVMNNCEGPRLDDNCMDEDQYGFVRSIGIGINSDAADIGSEVRGNLARQYREYLENLLMLKCWNSSLILKKPTALLPAAIVACVPTGGHVEEIEFKISPGDITVVIKQIIHTGAYSPLLDETVHRWMIIVGCLPHDFDIRLSTLGHIPLSSMRLCLGSGTRMDD</sequence>
<dbReference type="ExpressionAtlas" id="F6HPW8">
    <property type="expression patterns" value="baseline"/>
</dbReference>
<dbReference type="EMBL" id="FN596004">
    <property type="protein sequence ID" value="CCB56724.1"/>
    <property type="molecule type" value="Genomic_DNA"/>
</dbReference>